<sequence>MEAAPLGFTNAGQCEAIFRDNFTRDDSGRFAVPLPFRFPVHDHLFPGSRAVITVLPQYCAYQHILWRSSPHKELIEYELNIVTYGVNCSPFLALRILQEVADVDCRNFTRVCDALRYQTAGFELRKWASNTEEILKTVSDEFRVVKSTTFVGNEDIETKVLGLSWHTLEATTVVVNPTATHQQCSPNVAKFVAELPALASVRVPRYFNTAVGAWCSLYGFCDASQRGYAAIVFLRVHDAPREPSIMLVGAKTKSAPLKSLIVPRLELKAAILLLRWLSRIRSLLQKHIVIVD</sequence>
<name>A0A6G0SW56_APHGL</name>
<dbReference type="PANTHER" id="PTHR47331">
    <property type="entry name" value="PHD-TYPE DOMAIN-CONTAINING PROTEIN"/>
    <property type="match status" value="1"/>
</dbReference>
<dbReference type="OrthoDB" id="6626266at2759"/>
<comment type="caution">
    <text evidence="1">The sequence shown here is derived from an EMBL/GenBank/DDBJ whole genome shotgun (WGS) entry which is preliminary data.</text>
</comment>
<accession>A0A6G0SW56</accession>
<dbReference type="EMBL" id="VYZN01001367">
    <property type="protein sequence ID" value="KAE9522325.1"/>
    <property type="molecule type" value="Genomic_DNA"/>
</dbReference>
<keyword evidence="2" id="KW-1185">Reference proteome</keyword>
<organism evidence="1 2">
    <name type="scientific">Aphis glycines</name>
    <name type="common">Soybean aphid</name>
    <dbReference type="NCBI Taxonomy" id="307491"/>
    <lineage>
        <taxon>Eukaryota</taxon>
        <taxon>Metazoa</taxon>
        <taxon>Ecdysozoa</taxon>
        <taxon>Arthropoda</taxon>
        <taxon>Hexapoda</taxon>
        <taxon>Insecta</taxon>
        <taxon>Pterygota</taxon>
        <taxon>Neoptera</taxon>
        <taxon>Paraneoptera</taxon>
        <taxon>Hemiptera</taxon>
        <taxon>Sternorrhyncha</taxon>
        <taxon>Aphidomorpha</taxon>
        <taxon>Aphidoidea</taxon>
        <taxon>Aphididae</taxon>
        <taxon>Aphidini</taxon>
        <taxon>Aphis</taxon>
        <taxon>Aphis</taxon>
    </lineage>
</organism>
<gene>
    <name evidence="1" type="ORF">AGLY_017271</name>
</gene>
<reference evidence="1 2" key="1">
    <citation type="submission" date="2019-08" db="EMBL/GenBank/DDBJ databases">
        <title>The genome of the soybean aphid Biotype 1, its phylome, world population structure and adaptation to the North American continent.</title>
        <authorList>
            <person name="Giordano R."/>
            <person name="Donthu R.K."/>
            <person name="Hernandez A.G."/>
            <person name="Wright C.L."/>
            <person name="Zimin A.V."/>
        </authorList>
    </citation>
    <scope>NUCLEOTIDE SEQUENCE [LARGE SCALE GENOMIC DNA]</scope>
    <source>
        <tissue evidence="1">Whole aphids</tissue>
    </source>
</reference>
<proteinExistence type="predicted"/>
<dbReference type="Pfam" id="PF05380">
    <property type="entry name" value="Peptidase_A17"/>
    <property type="match status" value="1"/>
</dbReference>
<protein>
    <submittedName>
        <fullName evidence="1">Uncharacterized protein</fullName>
    </submittedName>
</protein>
<dbReference type="Proteomes" id="UP000475862">
    <property type="component" value="Unassembled WGS sequence"/>
</dbReference>
<dbReference type="InterPro" id="IPR008042">
    <property type="entry name" value="Retrotrans_Pao"/>
</dbReference>
<evidence type="ECO:0000313" key="2">
    <source>
        <dbReference type="Proteomes" id="UP000475862"/>
    </source>
</evidence>
<dbReference type="PANTHER" id="PTHR47331:SF1">
    <property type="entry name" value="GAG-LIKE PROTEIN"/>
    <property type="match status" value="1"/>
</dbReference>
<dbReference type="AlphaFoldDB" id="A0A6G0SW56"/>
<evidence type="ECO:0000313" key="1">
    <source>
        <dbReference type="EMBL" id="KAE9522325.1"/>
    </source>
</evidence>